<sequence length="179" mass="19258">MSRIGKNPIPIPAGVEVTVQGNVVRVKGPKGELTREINPAMSITIENGALRVSRPSDEREHKALHGLTRTLIANMVEGVTKGYSRALELVGTGYRAAKTGQKLTLTVGYSHPVVIDPPQGIEFQVPAANQVIVTGIDKELVGQIAADIRAVRPPEPYLGKGIKYAGEHIRRKEGKTGKK</sequence>
<evidence type="ECO:0000313" key="7">
    <source>
        <dbReference type="EMBL" id="MBP2016928.1"/>
    </source>
</evidence>
<evidence type="ECO:0000259" key="6">
    <source>
        <dbReference type="Pfam" id="PF00347"/>
    </source>
</evidence>
<feature type="domain" description="Large ribosomal subunit protein uL6 alpha-beta" evidence="6">
    <location>
        <begin position="11"/>
        <end position="82"/>
    </location>
</feature>
<dbReference type="PRINTS" id="PR00059">
    <property type="entry name" value="RIBOSOMALL6"/>
</dbReference>
<comment type="function">
    <text evidence="3 5">This protein binds to the 23S rRNA, and is important in its secondary structure. It is located near the subunit interface in the base of the L7/L12 stalk, and near the tRNA binding site of the peptidyltransferase center.</text>
</comment>
<dbReference type="InterPro" id="IPR036789">
    <property type="entry name" value="Ribosomal_uL6-like_a/b-dom_sf"/>
</dbReference>
<proteinExistence type="inferred from homology"/>
<dbReference type="HAMAP" id="MF_01365_B">
    <property type="entry name" value="Ribosomal_uL6_B"/>
    <property type="match status" value="1"/>
</dbReference>
<keyword evidence="3 5" id="KW-0694">RNA-binding</keyword>
<evidence type="ECO:0000256" key="1">
    <source>
        <dbReference type="ARBA" id="ARBA00022980"/>
    </source>
</evidence>
<dbReference type="PIRSF" id="PIRSF002162">
    <property type="entry name" value="Ribosomal_L6"/>
    <property type="match status" value="1"/>
</dbReference>
<dbReference type="InterPro" id="IPR000702">
    <property type="entry name" value="Ribosomal_uL6-like"/>
</dbReference>
<keyword evidence="8" id="KW-1185">Reference proteome</keyword>
<evidence type="ECO:0000256" key="4">
    <source>
        <dbReference type="RuleBase" id="RU003869"/>
    </source>
</evidence>
<keyword evidence="2 3" id="KW-0687">Ribonucleoprotein</keyword>
<dbReference type="GO" id="GO:0005840">
    <property type="term" value="C:ribosome"/>
    <property type="evidence" value="ECO:0007669"/>
    <property type="project" value="UniProtKB-KW"/>
</dbReference>
<name>A0ABS4JN08_9FIRM</name>
<feature type="domain" description="Large ribosomal subunit protein uL6 alpha-beta" evidence="6">
    <location>
        <begin position="90"/>
        <end position="164"/>
    </location>
</feature>
<evidence type="ECO:0000256" key="5">
    <source>
        <dbReference type="RuleBase" id="RU003870"/>
    </source>
</evidence>
<comment type="caution">
    <text evidence="7">The sequence shown here is derived from an EMBL/GenBank/DDBJ whole genome shotgun (WGS) entry which is preliminary data.</text>
</comment>
<dbReference type="PANTHER" id="PTHR11655:SF14">
    <property type="entry name" value="LARGE RIBOSOMAL SUBUNIT PROTEIN UL6M"/>
    <property type="match status" value="1"/>
</dbReference>
<evidence type="ECO:0000313" key="8">
    <source>
        <dbReference type="Proteomes" id="UP001519289"/>
    </source>
</evidence>
<reference evidence="7 8" key="1">
    <citation type="submission" date="2021-03" db="EMBL/GenBank/DDBJ databases">
        <title>Genomic Encyclopedia of Type Strains, Phase IV (KMG-IV): sequencing the most valuable type-strain genomes for metagenomic binning, comparative biology and taxonomic classification.</title>
        <authorList>
            <person name="Goeker M."/>
        </authorList>
    </citation>
    <scope>NUCLEOTIDE SEQUENCE [LARGE SCALE GENOMIC DNA]</scope>
    <source>
        <strain evidence="7 8">DSM 27138</strain>
    </source>
</reference>
<keyword evidence="3 5" id="KW-0699">rRNA-binding</keyword>
<comment type="subunit">
    <text evidence="3">Part of the 50S ribosomal subunit.</text>
</comment>
<dbReference type="RefSeq" id="WP_209465087.1">
    <property type="nucleotide sequence ID" value="NZ_JAGGLG010000002.1"/>
</dbReference>
<dbReference type="InterPro" id="IPR020040">
    <property type="entry name" value="Ribosomal_uL6_a/b-dom"/>
</dbReference>
<dbReference type="NCBIfam" id="TIGR03654">
    <property type="entry name" value="L6_bact"/>
    <property type="match status" value="1"/>
</dbReference>
<accession>A0ABS4JN08</accession>
<evidence type="ECO:0000256" key="2">
    <source>
        <dbReference type="ARBA" id="ARBA00023274"/>
    </source>
</evidence>
<dbReference type="Pfam" id="PF00347">
    <property type="entry name" value="Ribosomal_L6"/>
    <property type="match status" value="2"/>
</dbReference>
<comment type="similarity">
    <text evidence="3 4">Belongs to the universal ribosomal protein uL6 family.</text>
</comment>
<dbReference type="SUPFAM" id="SSF56053">
    <property type="entry name" value="Ribosomal protein L6"/>
    <property type="match status" value="2"/>
</dbReference>
<dbReference type="EMBL" id="JAGGLG010000002">
    <property type="protein sequence ID" value="MBP2016928.1"/>
    <property type="molecule type" value="Genomic_DNA"/>
</dbReference>
<gene>
    <name evidence="3" type="primary">rplF</name>
    <name evidence="7" type="ORF">J2Z79_000302</name>
</gene>
<protein>
    <recommendedName>
        <fullName evidence="3">Large ribosomal subunit protein uL6</fullName>
    </recommendedName>
</protein>
<dbReference type="PANTHER" id="PTHR11655">
    <property type="entry name" value="60S/50S RIBOSOMAL PROTEIN L6/L9"/>
    <property type="match status" value="1"/>
</dbReference>
<organism evidence="7 8">
    <name type="scientific">Symbiobacterium terraclitae</name>
    <dbReference type="NCBI Taxonomy" id="557451"/>
    <lineage>
        <taxon>Bacteria</taxon>
        <taxon>Bacillati</taxon>
        <taxon>Bacillota</taxon>
        <taxon>Clostridia</taxon>
        <taxon>Eubacteriales</taxon>
        <taxon>Symbiobacteriaceae</taxon>
        <taxon>Symbiobacterium</taxon>
    </lineage>
</organism>
<evidence type="ECO:0000256" key="3">
    <source>
        <dbReference type="HAMAP-Rule" id="MF_01365"/>
    </source>
</evidence>
<dbReference type="InterPro" id="IPR019906">
    <property type="entry name" value="Ribosomal_uL6_bac-type"/>
</dbReference>
<keyword evidence="1 3" id="KW-0689">Ribosomal protein</keyword>
<dbReference type="Gene3D" id="3.90.930.12">
    <property type="entry name" value="Ribosomal protein L6, alpha-beta domain"/>
    <property type="match status" value="2"/>
</dbReference>
<dbReference type="Proteomes" id="UP001519289">
    <property type="component" value="Unassembled WGS sequence"/>
</dbReference>